<organism evidence="2 3">
    <name type="scientific">Citrifermentans bremense</name>
    <dbReference type="NCBI Taxonomy" id="60035"/>
    <lineage>
        <taxon>Bacteria</taxon>
        <taxon>Pseudomonadati</taxon>
        <taxon>Thermodesulfobacteriota</taxon>
        <taxon>Desulfuromonadia</taxon>
        <taxon>Geobacterales</taxon>
        <taxon>Geobacteraceae</taxon>
        <taxon>Citrifermentans</taxon>
    </lineage>
</organism>
<dbReference type="AlphaFoldDB" id="A0A6S6M2Y8"/>
<name>A0A6S6M2Y8_9BACT</name>
<protein>
    <submittedName>
        <fullName evidence="2">Uncharacterized protein</fullName>
    </submittedName>
</protein>
<dbReference type="KEGG" id="gbn:GEOBRER4_28430"/>
<dbReference type="RefSeq" id="WP_185242894.1">
    <property type="nucleotide sequence ID" value="NZ_AP023213.1"/>
</dbReference>
<sequence length="210" mass="22993">MNRQKLVLSLLLLVLAGSVGYSFLRSPRQQEVAALKNRPGMVASVSRNKKAPVQPAAVDNKSVHLAQLDQAQPGFTGFKRNIFSPIFKEEAPPALKLPPPPPPVKLPPLPPPMPQAQPAPPPPPPPTQAQVDESEMAKFVFLGYLKKNGEKTVFLSRNNEIILAKKGTKLGSRFQVTDLTDDALTIKSLTTDQQMVIPLVENRSLARRTK</sequence>
<accession>A0A6S6M2Y8</accession>
<feature type="region of interest" description="Disordered" evidence="1">
    <location>
        <begin position="93"/>
        <end position="130"/>
    </location>
</feature>
<keyword evidence="3" id="KW-1185">Reference proteome</keyword>
<gene>
    <name evidence="2" type="ORF">GEOBRER4_n2962</name>
</gene>
<evidence type="ECO:0000313" key="2">
    <source>
        <dbReference type="EMBL" id="BCG48093.1"/>
    </source>
</evidence>
<evidence type="ECO:0000313" key="3">
    <source>
        <dbReference type="Proteomes" id="UP000515472"/>
    </source>
</evidence>
<dbReference type="EMBL" id="AP023213">
    <property type="protein sequence ID" value="BCG48093.1"/>
    <property type="molecule type" value="Genomic_DNA"/>
</dbReference>
<dbReference type="Proteomes" id="UP000515472">
    <property type="component" value="Chromosome"/>
</dbReference>
<evidence type="ECO:0000256" key="1">
    <source>
        <dbReference type="SAM" id="MobiDB-lite"/>
    </source>
</evidence>
<proteinExistence type="predicted"/>
<reference evidence="2 3" key="1">
    <citation type="submission" date="2020-06" db="EMBL/GenBank/DDBJ databases">
        <title>Interaction of electrochemicaly active bacteria, Geobacter bremensis R4 on different carbon anode.</title>
        <authorList>
            <person name="Meng L."/>
            <person name="Yoshida N."/>
        </authorList>
    </citation>
    <scope>NUCLEOTIDE SEQUENCE [LARGE SCALE GENOMIC DNA]</scope>
    <source>
        <strain evidence="2 3">R4</strain>
    </source>
</reference>
<feature type="compositionally biased region" description="Pro residues" evidence="1">
    <location>
        <begin position="95"/>
        <end position="127"/>
    </location>
</feature>